<dbReference type="InterPro" id="IPR039425">
    <property type="entry name" value="RNA_pol_sigma-70-like"/>
</dbReference>
<evidence type="ECO:0000256" key="3">
    <source>
        <dbReference type="ARBA" id="ARBA00023082"/>
    </source>
</evidence>
<keyword evidence="4" id="KW-0804">Transcription</keyword>
<dbReference type="InterPro" id="IPR013249">
    <property type="entry name" value="RNA_pol_sigma70_r4_t2"/>
</dbReference>
<reference evidence="7 8" key="1">
    <citation type="submission" date="2019-03" db="EMBL/GenBank/DDBJ databases">
        <title>Genomic Encyclopedia of Type Strains, Phase IV (KMG-IV): sequencing the most valuable type-strain genomes for metagenomic binning, comparative biology and taxonomic classification.</title>
        <authorList>
            <person name="Goeker M."/>
        </authorList>
    </citation>
    <scope>NUCLEOTIDE SEQUENCE [LARGE SCALE GENOMIC DNA]</scope>
    <source>
        <strain evidence="7 8">DSM 100556</strain>
    </source>
</reference>
<keyword evidence="2" id="KW-0805">Transcription regulation</keyword>
<feature type="domain" description="RNA polymerase sigma-70 region 2" evidence="5">
    <location>
        <begin position="26"/>
        <end position="89"/>
    </location>
</feature>
<dbReference type="Proteomes" id="UP000295718">
    <property type="component" value="Unassembled WGS sequence"/>
</dbReference>
<dbReference type="Pfam" id="PF04542">
    <property type="entry name" value="Sigma70_r2"/>
    <property type="match status" value="1"/>
</dbReference>
<comment type="similarity">
    <text evidence="1">Belongs to the sigma-70 factor family. ECF subfamily.</text>
</comment>
<proteinExistence type="inferred from homology"/>
<evidence type="ECO:0000256" key="4">
    <source>
        <dbReference type="ARBA" id="ARBA00023163"/>
    </source>
</evidence>
<dbReference type="OrthoDB" id="9795666at2"/>
<accession>A0A4R1QNV5</accession>
<dbReference type="EMBL" id="SLUO01000015">
    <property type="protein sequence ID" value="TCL55446.1"/>
    <property type="molecule type" value="Genomic_DNA"/>
</dbReference>
<sequence>MDKKKGDKLSVSKVADTEALQLKINLYSDMLYKIAFLQLRNNQDAEDVVQETFYQFIKTNKVFESTEHEKAWLIKVTLNGCRKVWRSAWYRHTDVMPEKESALHSEENSESLMERDALQREQNKEVLEAVIGLPRKYREVIHLFYFQEMSIKEICLVTERKESTVTSQLTRGRELLRKNLKEEYQYG</sequence>
<dbReference type="InterPro" id="IPR013325">
    <property type="entry name" value="RNA_pol_sigma_r2"/>
</dbReference>
<dbReference type="InterPro" id="IPR036388">
    <property type="entry name" value="WH-like_DNA-bd_sf"/>
</dbReference>
<feature type="domain" description="RNA polymerase sigma factor 70 region 4 type 2" evidence="6">
    <location>
        <begin position="125"/>
        <end position="176"/>
    </location>
</feature>
<dbReference type="AlphaFoldDB" id="A0A4R1QNV5"/>
<dbReference type="STRING" id="1469948.GCA_000732725_04054"/>
<dbReference type="GO" id="GO:0003677">
    <property type="term" value="F:DNA binding"/>
    <property type="evidence" value="ECO:0007669"/>
    <property type="project" value="InterPro"/>
</dbReference>
<dbReference type="SUPFAM" id="SSF88946">
    <property type="entry name" value="Sigma2 domain of RNA polymerase sigma factors"/>
    <property type="match status" value="1"/>
</dbReference>
<organism evidence="7 8">
    <name type="scientific">Kineothrix alysoides</name>
    <dbReference type="NCBI Taxonomy" id="1469948"/>
    <lineage>
        <taxon>Bacteria</taxon>
        <taxon>Bacillati</taxon>
        <taxon>Bacillota</taxon>
        <taxon>Clostridia</taxon>
        <taxon>Lachnospirales</taxon>
        <taxon>Lachnospiraceae</taxon>
        <taxon>Kineothrix</taxon>
    </lineage>
</organism>
<evidence type="ECO:0000256" key="1">
    <source>
        <dbReference type="ARBA" id="ARBA00010641"/>
    </source>
</evidence>
<evidence type="ECO:0000313" key="8">
    <source>
        <dbReference type="Proteomes" id="UP000295718"/>
    </source>
</evidence>
<dbReference type="GO" id="GO:0006352">
    <property type="term" value="P:DNA-templated transcription initiation"/>
    <property type="evidence" value="ECO:0007669"/>
    <property type="project" value="InterPro"/>
</dbReference>
<dbReference type="Gene3D" id="1.10.1740.10">
    <property type="match status" value="1"/>
</dbReference>
<dbReference type="PANTHER" id="PTHR43133:SF51">
    <property type="entry name" value="RNA POLYMERASE SIGMA FACTOR"/>
    <property type="match status" value="1"/>
</dbReference>
<dbReference type="SUPFAM" id="SSF88659">
    <property type="entry name" value="Sigma3 and sigma4 domains of RNA polymerase sigma factors"/>
    <property type="match status" value="1"/>
</dbReference>
<dbReference type="InterPro" id="IPR014284">
    <property type="entry name" value="RNA_pol_sigma-70_dom"/>
</dbReference>
<keyword evidence="8" id="KW-1185">Reference proteome</keyword>
<dbReference type="PANTHER" id="PTHR43133">
    <property type="entry name" value="RNA POLYMERASE ECF-TYPE SIGMA FACTO"/>
    <property type="match status" value="1"/>
</dbReference>
<dbReference type="InterPro" id="IPR007627">
    <property type="entry name" value="RNA_pol_sigma70_r2"/>
</dbReference>
<evidence type="ECO:0000259" key="6">
    <source>
        <dbReference type="Pfam" id="PF08281"/>
    </source>
</evidence>
<evidence type="ECO:0000313" key="7">
    <source>
        <dbReference type="EMBL" id="TCL55446.1"/>
    </source>
</evidence>
<name>A0A4R1QNV5_9FIRM</name>
<evidence type="ECO:0000256" key="2">
    <source>
        <dbReference type="ARBA" id="ARBA00023015"/>
    </source>
</evidence>
<dbReference type="RefSeq" id="WP_051869935.1">
    <property type="nucleotide sequence ID" value="NZ_JPNB01000003.1"/>
</dbReference>
<protein>
    <submittedName>
        <fullName evidence="7">RNA polymerase sigma-70 factor (ECF subfamily)</fullName>
    </submittedName>
</protein>
<dbReference type="NCBIfam" id="TIGR02937">
    <property type="entry name" value="sigma70-ECF"/>
    <property type="match status" value="1"/>
</dbReference>
<dbReference type="InterPro" id="IPR013324">
    <property type="entry name" value="RNA_pol_sigma_r3/r4-like"/>
</dbReference>
<dbReference type="Pfam" id="PF08281">
    <property type="entry name" value="Sigma70_r4_2"/>
    <property type="match status" value="1"/>
</dbReference>
<gene>
    <name evidence="7" type="ORF">EDD76_11579</name>
</gene>
<keyword evidence="3" id="KW-0731">Sigma factor</keyword>
<dbReference type="Gene3D" id="1.10.10.10">
    <property type="entry name" value="Winged helix-like DNA-binding domain superfamily/Winged helix DNA-binding domain"/>
    <property type="match status" value="1"/>
</dbReference>
<dbReference type="GO" id="GO:0016987">
    <property type="term" value="F:sigma factor activity"/>
    <property type="evidence" value="ECO:0007669"/>
    <property type="project" value="UniProtKB-KW"/>
</dbReference>
<evidence type="ECO:0000259" key="5">
    <source>
        <dbReference type="Pfam" id="PF04542"/>
    </source>
</evidence>
<comment type="caution">
    <text evidence="7">The sequence shown here is derived from an EMBL/GenBank/DDBJ whole genome shotgun (WGS) entry which is preliminary data.</text>
</comment>